<sequence>MLSLSQRFDQFCGGVRAGMDKFRHLLQKSAGIFPFKTGGIGVGHGQ</sequence>
<dbReference type="EMBL" id="MSYM01000012">
    <property type="protein sequence ID" value="OLP06795.1"/>
    <property type="molecule type" value="Genomic_DNA"/>
</dbReference>
<name>A0A1Q8YFN1_9BURK</name>
<keyword evidence="2" id="KW-1185">Reference proteome</keyword>
<evidence type="ECO:0000313" key="2">
    <source>
        <dbReference type="Proteomes" id="UP000185911"/>
    </source>
</evidence>
<protein>
    <submittedName>
        <fullName evidence="1">Uncharacterized protein</fullName>
    </submittedName>
</protein>
<gene>
    <name evidence="1" type="ORF">BLL52_1906</name>
</gene>
<accession>A0A1Q8YFN1</accession>
<evidence type="ECO:0000313" key="1">
    <source>
        <dbReference type="EMBL" id="OLP06795.1"/>
    </source>
</evidence>
<reference evidence="1 2" key="1">
    <citation type="submission" date="2017-01" db="EMBL/GenBank/DDBJ databases">
        <title>Genome sequence of Rhodoferax antarcticus ANT.BR, a psychrophilic purple nonsulfur bacterium from an Antarctic microbial mat.</title>
        <authorList>
            <person name="Baker J."/>
            <person name="Riester C."/>
            <person name="Skinner B."/>
            <person name="Newell A."/>
            <person name="Swingley W."/>
            <person name="Madigan M."/>
            <person name="Jung D."/>
            <person name="Asao M."/>
            <person name="Chen M."/>
            <person name="Loughlin P."/>
            <person name="Pan H."/>
            <person name="Lin S."/>
            <person name="Li N."/>
            <person name="Shaw J."/>
            <person name="Prado M."/>
            <person name="Sherman C."/>
            <person name="Li X."/>
            <person name="Tang J."/>
            <person name="Blankenship R."/>
            <person name="Zhao T."/>
            <person name="Touchman J."/>
            <person name="Sattley M."/>
        </authorList>
    </citation>
    <scope>NUCLEOTIDE SEQUENCE [LARGE SCALE GENOMIC DNA]</scope>
    <source>
        <strain evidence="1 2">ANT.BR</strain>
    </source>
</reference>
<dbReference type="AlphaFoldDB" id="A0A1Q8YFN1"/>
<organism evidence="1 2">
    <name type="scientific">Rhodoferax antarcticus ANT.BR</name>
    <dbReference type="NCBI Taxonomy" id="1111071"/>
    <lineage>
        <taxon>Bacteria</taxon>
        <taxon>Pseudomonadati</taxon>
        <taxon>Pseudomonadota</taxon>
        <taxon>Betaproteobacteria</taxon>
        <taxon>Burkholderiales</taxon>
        <taxon>Comamonadaceae</taxon>
        <taxon>Rhodoferax</taxon>
    </lineage>
</organism>
<dbReference type="Proteomes" id="UP000185911">
    <property type="component" value="Unassembled WGS sequence"/>
</dbReference>
<comment type="caution">
    <text evidence="1">The sequence shown here is derived from an EMBL/GenBank/DDBJ whole genome shotgun (WGS) entry which is preliminary data.</text>
</comment>
<proteinExistence type="predicted"/>